<keyword evidence="2" id="KW-1133">Transmembrane helix</keyword>
<keyword evidence="2" id="KW-0472">Membrane</keyword>
<dbReference type="Gene3D" id="1.20.120.1220">
    <property type="match status" value="1"/>
</dbReference>
<dbReference type="InterPro" id="IPR050882">
    <property type="entry name" value="Prepilin_peptidase/N-MTase"/>
</dbReference>
<evidence type="ECO:0000313" key="5">
    <source>
        <dbReference type="Proteomes" id="UP000029549"/>
    </source>
</evidence>
<dbReference type="GO" id="GO:0005886">
    <property type="term" value="C:plasma membrane"/>
    <property type="evidence" value="ECO:0007669"/>
    <property type="project" value="TreeGrafter"/>
</dbReference>
<keyword evidence="2" id="KW-0812">Transmembrane</keyword>
<keyword evidence="5" id="KW-1185">Reference proteome</keyword>
<gene>
    <name evidence="4" type="ORF">P608_02085</name>
</gene>
<evidence type="ECO:0000256" key="2">
    <source>
        <dbReference type="SAM" id="Phobius"/>
    </source>
</evidence>
<proteinExistence type="inferred from homology"/>
<dbReference type="InterPro" id="IPR000045">
    <property type="entry name" value="Prepilin_IV_endopep_pep"/>
</dbReference>
<dbReference type="PANTHER" id="PTHR30487">
    <property type="entry name" value="TYPE 4 PREPILIN-LIKE PROTEINS LEADER PEPTIDE-PROCESSING ENZYME"/>
    <property type="match status" value="1"/>
</dbReference>
<feature type="transmembrane region" description="Helical" evidence="2">
    <location>
        <begin position="53"/>
        <end position="70"/>
    </location>
</feature>
<dbReference type="Pfam" id="PF01478">
    <property type="entry name" value="Peptidase_A24"/>
    <property type="match status" value="1"/>
</dbReference>
<evidence type="ECO:0000259" key="3">
    <source>
        <dbReference type="Pfam" id="PF01478"/>
    </source>
</evidence>
<dbReference type="GO" id="GO:0006465">
    <property type="term" value="P:signal peptide processing"/>
    <property type="evidence" value="ECO:0007669"/>
    <property type="project" value="TreeGrafter"/>
</dbReference>
<reference evidence="4 5" key="1">
    <citation type="submission" date="2013-09" db="EMBL/GenBank/DDBJ databases">
        <title>High correlation between genotypes and phenotypes of environmental bacteria Comamonas testosteroni strains.</title>
        <authorList>
            <person name="Liu L."/>
            <person name="Zhu W."/>
            <person name="Xia X."/>
            <person name="Xu B."/>
            <person name="Luo M."/>
            <person name="Wang G."/>
        </authorList>
    </citation>
    <scope>NUCLEOTIDE SEQUENCE [LARGE SCALE GENOMIC DNA]</scope>
    <source>
        <strain evidence="4 5">DF2</strain>
    </source>
</reference>
<comment type="caution">
    <text evidence="4">The sequence shown here is derived from an EMBL/GenBank/DDBJ whole genome shotgun (WGS) entry which is preliminary data.</text>
</comment>
<sequence>MMFFLLWLCVAAVDDYINRKARNWINLIGLVMALYVAASGSQTHLLGVSLGESLFSSVVCFLIFILFYFFRLMGAGDVKFAAALGAWVGWNIFLPIWALSCIFSVAHGFLVKSDMKYYFSPLIKLEVKRNDERFIPYVTYLSIATVIVLMLNK</sequence>
<feature type="transmembrane region" description="Helical" evidence="2">
    <location>
        <begin position="24"/>
        <end position="41"/>
    </location>
</feature>
<dbReference type="RefSeq" id="WP_052052629.1">
    <property type="nucleotide sequence ID" value="NZ_AWTO01000182.1"/>
</dbReference>
<dbReference type="AlphaFoldDB" id="A0A0E3BZP6"/>
<dbReference type="PANTHER" id="PTHR30487:SF0">
    <property type="entry name" value="PREPILIN LEADER PEPTIDASE_N-METHYLTRANSFERASE-RELATED"/>
    <property type="match status" value="1"/>
</dbReference>
<feature type="transmembrane region" description="Helical" evidence="2">
    <location>
        <begin position="134"/>
        <end position="151"/>
    </location>
</feature>
<accession>A0A0E3BZP6</accession>
<dbReference type="Proteomes" id="UP000029549">
    <property type="component" value="Unassembled WGS sequence"/>
</dbReference>
<dbReference type="GO" id="GO:0004190">
    <property type="term" value="F:aspartic-type endopeptidase activity"/>
    <property type="evidence" value="ECO:0007669"/>
    <property type="project" value="InterPro"/>
</dbReference>
<evidence type="ECO:0000256" key="1">
    <source>
        <dbReference type="ARBA" id="ARBA00005801"/>
    </source>
</evidence>
<organism evidence="4 5">
    <name type="scientific">Comamonas thiooxydans</name>
    <dbReference type="NCBI Taxonomy" id="363952"/>
    <lineage>
        <taxon>Bacteria</taxon>
        <taxon>Pseudomonadati</taxon>
        <taxon>Pseudomonadota</taxon>
        <taxon>Betaproteobacteria</taxon>
        <taxon>Burkholderiales</taxon>
        <taxon>Comamonadaceae</taxon>
        <taxon>Comamonas</taxon>
    </lineage>
</organism>
<name>A0A0E3BZP6_9BURK</name>
<feature type="domain" description="Prepilin type IV endopeptidase peptidase" evidence="3">
    <location>
        <begin position="2"/>
        <end position="107"/>
    </location>
</feature>
<evidence type="ECO:0000313" key="4">
    <source>
        <dbReference type="EMBL" id="KGH21534.1"/>
    </source>
</evidence>
<protein>
    <submittedName>
        <fullName evidence="4">Membrane protein</fullName>
    </submittedName>
</protein>
<dbReference type="EMBL" id="AWTP01000002">
    <property type="protein sequence ID" value="KGH21534.1"/>
    <property type="molecule type" value="Genomic_DNA"/>
</dbReference>
<feature type="transmembrane region" description="Helical" evidence="2">
    <location>
        <begin position="90"/>
        <end position="113"/>
    </location>
</feature>
<comment type="similarity">
    <text evidence="1">Belongs to the peptidase A24 family.</text>
</comment>